<feature type="binding site" evidence="3">
    <location>
        <position position="84"/>
    </location>
    <ligand>
        <name>Zn(2+)</name>
        <dbReference type="ChEBI" id="CHEBI:29105"/>
        <label>1</label>
        <note>catalytic</note>
    </ligand>
</feature>
<evidence type="ECO:0000313" key="5">
    <source>
        <dbReference type="Proteomes" id="UP000231464"/>
    </source>
</evidence>
<gene>
    <name evidence="4" type="primary">kbaY</name>
    <name evidence="4" type="synonym">agaY</name>
    <name evidence="4" type="ORF">COU23_02870</name>
</gene>
<feature type="binding site" evidence="3">
    <location>
        <position position="215"/>
    </location>
    <ligand>
        <name>Zn(2+)</name>
        <dbReference type="ChEBI" id="CHEBI:29105"/>
        <label>1</label>
        <note>catalytic</note>
    </ligand>
</feature>
<feature type="binding site" evidence="3">
    <location>
        <position position="105"/>
    </location>
    <ligand>
        <name>Zn(2+)</name>
        <dbReference type="ChEBI" id="CHEBI:29105"/>
        <label>2</label>
    </ligand>
</feature>
<feature type="active site" description="Proton donor" evidence="1">
    <location>
        <position position="83"/>
    </location>
</feature>
<dbReference type="AlphaFoldDB" id="A0A2M6W9X7"/>
<dbReference type="Pfam" id="PF01116">
    <property type="entry name" value="F_bP_aldolase"/>
    <property type="match status" value="1"/>
</dbReference>
<dbReference type="PIRSF" id="PIRSF001359">
    <property type="entry name" value="F_bP_aldolase_II"/>
    <property type="match status" value="1"/>
</dbReference>
<evidence type="ECO:0000256" key="3">
    <source>
        <dbReference type="PIRSR" id="PIRSR001359-3"/>
    </source>
</evidence>
<dbReference type="Proteomes" id="UP000231464">
    <property type="component" value="Unassembled WGS sequence"/>
</dbReference>
<evidence type="ECO:0000313" key="4">
    <source>
        <dbReference type="EMBL" id="PIT89630.1"/>
    </source>
</evidence>
<dbReference type="PANTHER" id="PTHR30304:SF0">
    <property type="entry name" value="D-TAGATOSE-1,6-BISPHOSPHATE ALDOLASE SUBUNIT GATY-RELATED"/>
    <property type="match status" value="1"/>
</dbReference>
<dbReference type="Gene3D" id="3.20.20.70">
    <property type="entry name" value="Aldolase class I"/>
    <property type="match status" value="1"/>
</dbReference>
<dbReference type="CDD" id="cd00947">
    <property type="entry name" value="TBP_aldolase_IIB"/>
    <property type="match status" value="1"/>
</dbReference>
<dbReference type="InterPro" id="IPR013785">
    <property type="entry name" value="Aldolase_TIM"/>
</dbReference>
<dbReference type="InterPro" id="IPR000771">
    <property type="entry name" value="FBA_II"/>
</dbReference>
<dbReference type="GO" id="GO:0016832">
    <property type="term" value="F:aldehyde-lyase activity"/>
    <property type="evidence" value="ECO:0007669"/>
    <property type="project" value="InterPro"/>
</dbReference>
<feature type="binding site" evidence="3">
    <location>
        <position position="135"/>
    </location>
    <ligand>
        <name>Zn(2+)</name>
        <dbReference type="ChEBI" id="CHEBI:29105"/>
        <label>2</label>
    </ligand>
</feature>
<comment type="cofactor">
    <cofactor evidence="3">
        <name>Zn(2+)</name>
        <dbReference type="ChEBI" id="CHEBI:29105"/>
    </cofactor>
    <text evidence="3">Binds 2 Zn(2+) ions per subunit. One is catalytic and the other provides a structural contribution.</text>
</comment>
<evidence type="ECO:0000256" key="1">
    <source>
        <dbReference type="PIRSR" id="PIRSR001359-1"/>
    </source>
</evidence>
<dbReference type="GO" id="GO:0005975">
    <property type="term" value="P:carbohydrate metabolic process"/>
    <property type="evidence" value="ECO:0007669"/>
    <property type="project" value="InterPro"/>
</dbReference>
<dbReference type="EMBL" id="PFBP01000046">
    <property type="protein sequence ID" value="PIT89630.1"/>
    <property type="molecule type" value="Genomic_DNA"/>
</dbReference>
<dbReference type="GO" id="GO:0008270">
    <property type="term" value="F:zinc ion binding"/>
    <property type="evidence" value="ECO:0007669"/>
    <property type="project" value="InterPro"/>
</dbReference>
<sequence length="291" mass="31675">MLTHLKPILEKAQQDNYGLGAFNIVNMETALAIVKAAKDLKAPVIIQVSETTIEYAGLNTIVAIVKTLAEDEANKIPIALHLDHGKSFESVKKCIDAGFSSIHIDVSLLPFKDNIELTKQAVAYAHEHNVLVQGELGILKGVEDKVQTPTEMAPFLTDPDEAKEFVEATGVDTLAVSIGNMHGIEKIRQGNVPDLDLARLEKIHEKIPATPIVLHGASGVNQEQISAAIQRGVRIINIDTELRLAFTEAIKNIFNQDALVYDPRKVLSPAIAAVQKIVAEKIKMFGSKNKA</sequence>
<feature type="binding site" evidence="2">
    <location>
        <begin position="216"/>
        <end position="218"/>
    </location>
    <ligand>
        <name>dihydroxyacetone phosphate</name>
        <dbReference type="ChEBI" id="CHEBI:57642"/>
    </ligand>
</feature>
<protein>
    <submittedName>
        <fullName evidence="4">Tagatose-bisphosphate aldolase</fullName>
    </submittedName>
</protein>
<dbReference type="NCBIfam" id="TIGR00167">
    <property type="entry name" value="cbbA"/>
    <property type="match status" value="1"/>
</dbReference>
<keyword evidence="3" id="KW-0862">Zinc</keyword>
<reference evidence="5" key="1">
    <citation type="submission" date="2017-09" db="EMBL/GenBank/DDBJ databases">
        <title>Depth-based differentiation of microbial function through sediment-hosted aquifers and enrichment of novel symbionts in the deep terrestrial subsurface.</title>
        <authorList>
            <person name="Probst A.J."/>
            <person name="Ladd B."/>
            <person name="Jarett J.K."/>
            <person name="Geller-Mcgrath D.E."/>
            <person name="Sieber C.M.K."/>
            <person name="Emerson J.B."/>
            <person name="Anantharaman K."/>
            <person name="Thomas B.C."/>
            <person name="Malmstrom R."/>
            <person name="Stieglmeier M."/>
            <person name="Klingl A."/>
            <person name="Woyke T."/>
            <person name="Ryan C.M."/>
            <person name="Banfield J.F."/>
        </authorList>
    </citation>
    <scope>NUCLEOTIDE SEQUENCE [LARGE SCALE GENOMIC DNA]</scope>
</reference>
<comment type="caution">
    <text evidence="4">The sequence shown here is derived from an EMBL/GenBank/DDBJ whole genome shotgun (WGS) entry which is preliminary data.</text>
</comment>
<keyword evidence="3" id="KW-0479">Metal-binding</keyword>
<feature type="binding site" evidence="2">
    <location>
        <begin position="237"/>
        <end position="240"/>
    </location>
    <ligand>
        <name>dihydroxyacetone phosphate</name>
        <dbReference type="ChEBI" id="CHEBI:57642"/>
    </ligand>
</feature>
<name>A0A2M6W9X7_9BACT</name>
<feature type="binding site" evidence="3">
    <location>
        <position position="182"/>
    </location>
    <ligand>
        <name>Zn(2+)</name>
        <dbReference type="ChEBI" id="CHEBI:29105"/>
        <label>1</label>
        <note>catalytic</note>
    </ligand>
</feature>
<dbReference type="InterPro" id="IPR050246">
    <property type="entry name" value="Class_II_FBP_aldolase"/>
</dbReference>
<dbReference type="SUPFAM" id="SSF51569">
    <property type="entry name" value="Aldolase"/>
    <property type="match status" value="1"/>
</dbReference>
<evidence type="ECO:0000256" key="2">
    <source>
        <dbReference type="PIRSR" id="PIRSR001359-2"/>
    </source>
</evidence>
<proteinExistence type="predicted"/>
<feature type="binding site" evidence="2">
    <location>
        <position position="183"/>
    </location>
    <ligand>
        <name>dihydroxyacetone phosphate</name>
        <dbReference type="ChEBI" id="CHEBI:57642"/>
    </ligand>
</feature>
<accession>A0A2M6W9X7</accession>
<dbReference type="PANTHER" id="PTHR30304">
    <property type="entry name" value="D-TAGATOSE-1,6-BISPHOSPHATE ALDOLASE"/>
    <property type="match status" value="1"/>
</dbReference>
<organism evidence="4 5">
    <name type="scientific">Candidatus Kuenenbacteria bacterium CG10_big_fil_rev_8_21_14_0_10_36_11</name>
    <dbReference type="NCBI Taxonomy" id="1974618"/>
    <lineage>
        <taxon>Bacteria</taxon>
        <taxon>Candidatus Kueneniibacteriota</taxon>
    </lineage>
</organism>